<keyword evidence="2" id="KW-1185">Reference proteome</keyword>
<evidence type="ECO:0000313" key="2">
    <source>
        <dbReference type="Proteomes" id="UP000293547"/>
    </source>
</evidence>
<evidence type="ECO:0000313" key="1">
    <source>
        <dbReference type="EMBL" id="KAB2108634.1"/>
    </source>
</evidence>
<protein>
    <submittedName>
        <fullName evidence="1">Uncharacterized protein</fullName>
    </submittedName>
</protein>
<comment type="caution">
    <text evidence="1">The sequence shown here is derived from an EMBL/GenBank/DDBJ whole genome shotgun (WGS) entry which is preliminary data.</text>
</comment>
<proteinExistence type="predicted"/>
<dbReference type="EMBL" id="PDWZ02000002">
    <property type="protein sequence ID" value="KAB2108634.1"/>
    <property type="molecule type" value="Genomic_DNA"/>
</dbReference>
<dbReference type="Proteomes" id="UP000293547">
    <property type="component" value="Unassembled WGS sequence"/>
</dbReference>
<accession>A0ACB6FW60</accession>
<reference evidence="1 2" key="1">
    <citation type="journal article" date="2019" name="bioRxiv">
        <title>Genomics, evolutionary history and diagnostics of the Alternaria alternata species group including apple and Asian pear pathotypes.</title>
        <authorList>
            <person name="Armitage A.D."/>
            <person name="Cockerton H.M."/>
            <person name="Sreenivasaprasad S."/>
            <person name="Woodhall J.W."/>
            <person name="Lane C.R."/>
            <person name="Harrison R.J."/>
            <person name="Clarkson J.P."/>
        </authorList>
    </citation>
    <scope>NUCLEOTIDE SEQUENCE [LARGE SCALE GENOMIC DNA]</scope>
    <source>
        <strain evidence="1 2">FERA 650</strain>
    </source>
</reference>
<name>A0ACB6FW60_9PLEO</name>
<gene>
    <name evidence="1" type="ORF">AG0111_0g3189</name>
</gene>
<organism evidence="1 2">
    <name type="scientific">Alternaria gaisen</name>
    <dbReference type="NCBI Taxonomy" id="167740"/>
    <lineage>
        <taxon>Eukaryota</taxon>
        <taxon>Fungi</taxon>
        <taxon>Dikarya</taxon>
        <taxon>Ascomycota</taxon>
        <taxon>Pezizomycotina</taxon>
        <taxon>Dothideomycetes</taxon>
        <taxon>Pleosporomycetidae</taxon>
        <taxon>Pleosporales</taxon>
        <taxon>Pleosporineae</taxon>
        <taxon>Pleosporaceae</taxon>
        <taxon>Alternaria</taxon>
        <taxon>Alternaria sect. Alternaria</taxon>
    </lineage>
</organism>
<sequence length="482" mass="52915">MDPVNPNQKVRSTPQYALYQRENFWKSNEGEVPLFNTEPGKLEELAKEKLSQGGWFYASSNAGQSHTHTTNRQAFYRHRIIPRMLVDTNQRDTATEIFGHKVPAPIGFAPVGINKIYNPQGELPVARAAGALGLPYCLSTAGSQSIEDVGQANDEGVKKGLGDIATAAGGGGEKGVRFFQLYMPHDDELTRSLLQRAVDSGFTACILTLDTWQLGWRHDDVANSNYAFYHGIGADLGLTDPVFQKRLKEKGIDPKTQPNEAGALWIDNVWHGRAHTWEKAEWAMKLWKELSGGKPFSLKGIQSVEDAKKAADLGFDGIVVSNHAGRQVDGAVASLDSLEKIVDAVGDKIYIMFDSGIRSASDVFKALALGAKFVFVGRLWIWGLSIMGETGVNHVMRGLLADLDILMSVGGFRNIGEITKDSLESGPKSYPLMHTASKLSWKVFCLSIRVSNAFHFFWPPLMRFNVSAGVTLTVTLFVLVGQ</sequence>